<feature type="compositionally biased region" description="Low complexity" evidence="1">
    <location>
        <begin position="74"/>
        <end position="86"/>
    </location>
</feature>
<feature type="compositionally biased region" description="Low complexity" evidence="1">
    <location>
        <begin position="349"/>
        <end position="367"/>
    </location>
</feature>
<name>A0A6N8JNF6_9ACTN</name>
<accession>A0A6N8JNF6</accession>
<proteinExistence type="predicted"/>
<dbReference type="AlphaFoldDB" id="A0A6N8JNF6"/>
<feature type="region of interest" description="Disordered" evidence="1">
    <location>
        <begin position="257"/>
        <end position="382"/>
    </location>
</feature>
<gene>
    <name evidence="3" type="ORF">GKZ27_04015</name>
</gene>
<evidence type="ECO:0000313" key="3">
    <source>
        <dbReference type="EMBL" id="MVX60627.1"/>
    </source>
</evidence>
<protein>
    <submittedName>
        <fullName evidence="3">Uncharacterized protein</fullName>
    </submittedName>
</protein>
<keyword evidence="4" id="KW-1185">Reference proteome</keyword>
<evidence type="ECO:0000256" key="1">
    <source>
        <dbReference type="SAM" id="MobiDB-lite"/>
    </source>
</evidence>
<evidence type="ECO:0000256" key="2">
    <source>
        <dbReference type="SAM" id="Phobius"/>
    </source>
</evidence>
<dbReference type="EMBL" id="WSRR01000006">
    <property type="protein sequence ID" value="MVX60627.1"/>
    <property type="molecule type" value="Genomic_DNA"/>
</dbReference>
<sequence length="382" mass="37822">MAAAGAAGAGARRTADASVSGVISGAETAPSAETPAGPAAETTSAVSATGVSADGSADGAPTPETATESEGEAAADGQDAAAAQSAPRANRAVRPSARPAVKQPRWTRGKIAAASVGALFVVLAVALVCGFTWLRWFSADDASDFRGTWYLAGTSTPVIITEDRIHLTDDVSYKYTMDTGDKTIEFTFGNLAGSGRYRFSLDRNQLALVDGKFSGGDTLSSDIGWTIQALWENLRGAPLAPAEKAGKGVTLLSRTPTAQAPAPDAAADGLDADGEGAGDDVQVIEDETLGDLSDPDGGDGTLGVPGDKPAEEAGGSDDPQAGGAGDADATGADSEGASGAADEGDEGDGATSRAGTDDAAAGDAASRSADRPDDPASAADQS</sequence>
<feature type="compositionally biased region" description="Low complexity" evidence="1">
    <location>
        <begin position="25"/>
        <end position="45"/>
    </location>
</feature>
<feature type="compositionally biased region" description="Low complexity" evidence="1">
    <location>
        <begin position="1"/>
        <end position="11"/>
    </location>
</feature>
<keyword evidence="2" id="KW-0472">Membrane</keyword>
<evidence type="ECO:0000313" key="4">
    <source>
        <dbReference type="Proteomes" id="UP000463388"/>
    </source>
</evidence>
<keyword evidence="2" id="KW-1133">Transmembrane helix</keyword>
<feature type="compositionally biased region" description="Acidic residues" evidence="1">
    <location>
        <begin position="270"/>
        <end position="297"/>
    </location>
</feature>
<organism evidence="3 4">
    <name type="scientific">Adlercreutzia mucosicola</name>
    <dbReference type="NCBI Taxonomy" id="580026"/>
    <lineage>
        <taxon>Bacteria</taxon>
        <taxon>Bacillati</taxon>
        <taxon>Actinomycetota</taxon>
        <taxon>Coriobacteriia</taxon>
        <taxon>Eggerthellales</taxon>
        <taxon>Eggerthellaceae</taxon>
        <taxon>Adlercreutzia</taxon>
    </lineage>
</organism>
<dbReference type="Proteomes" id="UP000463388">
    <property type="component" value="Unassembled WGS sequence"/>
</dbReference>
<feature type="compositionally biased region" description="Low complexity" evidence="1">
    <location>
        <begin position="316"/>
        <end position="341"/>
    </location>
</feature>
<feature type="region of interest" description="Disordered" evidence="1">
    <location>
        <begin position="1"/>
        <end position="105"/>
    </location>
</feature>
<feature type="compositionally biased region" description="Low complexity" evidence="1">
    <location>
        <begin position="258"/>
        <end position="269"/>
    </location>
</feature>
<reference evidence="3 4" key="1">
    <citation type="submission" date="2019-12" db="EMBL/GenBank/DDBJ databases">
        <title>Microbes associate with the intestines of laboratory mice.</title>
        <authorList>
            <person name="Navarre W."/>
            <person name="Wong E."/>
        </authorList>
    </citation>
    <scope>NUCLEOTIDE SEQUENCE [LARGE SCALE GENOMIC DNA]</scope>
    <source>
        <strain evidence="3 4">NM66_B29</strain>
    </source>
</reference>
<comment type="caution">
    <text evidence="3">The sequence shown here is derived from an EMBL/GenBank/DDBJ whole genome shotgun (WGS) entry which is preliminary data.</text>
</comment>
<feature type="transmembrane region" description="Helical" evidence="2">
    <location>
        <begin position="111"/>
        <end position="136"/>
    </location>
</feature>
<keyword evidence="2" id="KW-0812">Transmembrane</keyword>